<sequence length="63" mass="6883">MSHSKHTLTVTHKDADTANRWVNGQLSSADHFAEARRGAASRGIAGRLLCAVREACTRLVRHS</sequence>
<dbReference type="Proteomes" id="UP000037773">
    <property type="component" value="Unassembled WGS sequence"/>
</dbReference>
<name>A0A0M9X6V8_9ACTN</name>
<protein>
    <submittedName>
        <fullName evidence="1">Uncharacterized protein</fullName>
    </submittedName>
</protein>
<dbReference type="EMBL" id="LGCN01000219">
    <property type="protein sequence ID" value="KOT34196.1"/>
    <property type="molecule type" value="Genomic_DNA"/>
</dbReference>
<evidence type="ECO:0000313" key="1">
    <source>
        <dbReference type="EMBL" id="KOT34196.1"/>
    </source>
</evidence>
<organism evidence="1 2">
    <name type="scientific">Streptomyces caelestis</name>
    <dbReference type="NCBI Taxonomy" id="36816"/>
    <lineage>
        <taxon>Bacteria</taxon>
        <taxon>Bacillati</taxon>
        <taxon>Actinomycetota</taxon>
        <taxon>Actinomycetes</taxon>
        <taxon>Kitasatosporales</taxon>
        <taxon>Streptomycetaceae</taxon>
        <taxon>Streptomyces</taxon>
    </lineage>
</organism>
<proteinExistence type="predicted"/>
<dbReference type="PATRIC" id="fig|36816.3.peg.5762"/>
<comment type="caution">
    <text evidence="1">The sequence shown here is derived from an EMBL/GenBank/DDBJ whole genome shotgun (WGS) entry which is preliminary data.</text>
</comment>
<dbReference type="AlphaFoldDB" id="A0A0M9X6V8"/>
<keyword evidence="2" id="KW-1185">Reference proteome</keyword>
<gene>
    <name evidence="1" type="ORF">ADK41_26635</name>
</gene>
<evidence type="ECO:0000313" key="2">
    <source>
        <dbReference type="Proteomes" id="UP000037773"/>
    </source>
</evidence>
<accession>A0A0M9X6V8</accession>
<reference evidence="1 2" key="1">
    <citation type="submission" date="2015-07" db="EMBL/GenBank/DDBJ databases">
        <authorList>
            <person name="Noorani M."/>
        </authorList>
    </citation>
    <scope>NUCLEOTIDE SEQUENCE [LARGE SCALE GENOMIC DNA]</scope>
    <source>
        <strain evidence="1 2">NRRL B-24567</strain>
    </source>
</reference>